<evidence type="ECO:0000256" key="2">
    <source>
        <dbReference type="ARBA" id="ARBA00022630"/>
    </source>
</evidence>
<evidence type="ECO:0000259" key="7">
    <source>
        <dbReference type="Pfam" id="PF02852"/>
    </source>
</evidence>
<dbReference type="PRINTS" id="PR00368">
    <property type="entry name" value="FADPNR"/>
</dbReference>
<dbReference type="Pfam" id="PF02852">
    <property type="entry name" value="Pyr_redox_dim"/>
    <property type="match status" value="1"/>
</dbReference>
<gene>
    <name evidence="9" type="ORF">FL622_00080</name>
</gene>
<dbReference type="PANTHER" id="PTHR43014:SF4">
    <property type="entry name" value="PYRIDINE NUCLEOTIDE-DISULFIDE OXIDOREDUCTASE RCLA-RELATED"/>
    <property type="match status" value="1"/>
</dbReference>
<dbReference type="Gene3D" id="3.30.390.30">
    <property type="match status" value="1"/>
</dbReference>
<dbReference type="InterPro" id="IPR016156">
    <property type="entry name" value="FAD/NAD-linked_Rdtase_dimer_sf"/>
</dbReference>
<comment type="caution">
    <text evidence="9">The sequence shown here is derived from an EMBL/GenBank/DDBJ whole genome shotgun (WGS) entry which is preliminary data.</text>
</comment>
<dbReference type="PIRSF" id="PIRSF000350">
    <property type="entry name" value="Mercury_reductase_MerA"/>
    <property type="match status" value="1"/>
</dbReference>
<feature type="binding site" evidence="5">
    <location>
        <position position="51"/>
    </location>
    <ligand>
        <name>FAD</name>
        <dbReference type="ChEBI" id="CHEBI:57692"/>
    </ligand>
</feature>
<evidence type="ECO:0000256" key="4">
    <source>
        <dbReference type="PIRSR" id="PIRSR000350-2"/>
    </source>
</evidence>
<dbReference type="RefSeq" id="WP_092052128.1">
    <property type="nucleotide sequence ID" value="NZ_FOJJ01000001.1"/>
</dbReference>
<dbReference type="AlphaFoldDB" id="A0A550JK94"/>
<evidence type="ECO:0000256" key="5">
    <source>
        <dbReference type="PIRSR" id="PIRSR000350-3"/>
    </source>
</evidence>
<dbReference type="GO" id="GO:0003955">
    <property type="term" value="F:NAD(P)H dehydrogenase (quinone) activity"/>
    <property type="evidence" value="ECO:0007669"/>
    <property type="project" value="TreeGrafter"/>
</dbReference>
<dbReference type="Pfam" id="PF07992">
    <property type="entry name" value="Pyr_redox_2"/>
    <property type="match status" value="1"/>
</dbReference>
<dbReference type="InterPro" id="IPR029752">
    <property type="entry name" value="D-isomer_DH_CS1"/>
</dbReference>
<accession>A0A550JK94</accession>
<dbReference type="Gene3D" id="3.50.50.60">
    <property type="entry name" value="FAD/NAD(P)-binding domain"/>
    <property type="match status" value="2"/>
</dbReference>
<feature type="domain" description="Pyridine nucleotide-disulphide oxidoreductase dimerisation" evidence="7">
    <location>
        <begin position="339"/>
        <end position="442"/>
    </location>
</feature>
<dbReference type="SUPFAM" id="SSF55424">
    <property type="entry name" value="FAD/NAD-linked reductases, dimerisation (C-terminal) domain"/>
    <property type="match status" value="1"/>
</dbReference>
<keyword evidence="3 5" id="KW-0274">FAD</keyword>
<dbReference type="Proteomes" id="UP000317155">
    <property type="component" value="Unassembled WGS sequence"/>
</dbReference>
<keyword evidence="10" id="KW-1185">Reference proteome</keyword>
<keyword evidence="5" id="KW-0547">Nucleotide-binding</keyword>
<evidence type="ECO:0000256" key="3">
    <source>
        <dbReference type="ARBA" id="ARBA00022827"/>
    </source>
</evidence>
<keyword evidence="5" id="KW-0520">NAD</keyword>
<comment type="cofactor">
    <cofactor evidence="5">
        <name>FAD</name>
        <dbReference type="ChEBI" id="CHEBI:57692"/>
    </cofactor>
    <text evidence="5">Binds 1 FAD per subunit.</text>
</comment>
<protein>
    <submittedName>
        <fullName evidence="9">Dihydrolipoyl dehydrogenase</fullName>
        <ecNumber evidence="9">1.8.1.4</ecNumber>
    </submittedName>
</protein>
<dbReference type="GO" id="GO:0050660">
    <property type="term" value="F:flavin adenine dinucleotide binding"/>
    <property type="evidence" value="ECO:0007669"/>
    <property type="project" value="TreeGrafter"/>
</dbReference>
<keyword evidence="2" id="KW-0285">Flavoprotein</keyword>
<name>A0A550JK94_9BACT</name>
<evidence type="ECO:0000259" key="8">
    <source>
        <dbReference type="Pfam" id="PF07992"/>
    </source>
</evidence>
<evidence type="ECO:0000313" key="9">
    <source>
        <dbReference type="EMBL" id="TRO83615.1"/>
    </source>
</evidence>
<dbReference type="EC" id="1.8.1.4" evidence="9"/>
<organism evidence="9 10">
    <name type="scientific">Trichloromonas acetexigens</name>
    <dbReference type="NCBI Taxonomy" id="38815"/>
    <lineage>
        <taxon>Bacteria</taxon>
        <taxon>Pseudomonadati</taxon>
        <taxon>Thermodesulfobacteriota</taxon>
        <taxon>Desulfuromonadia</taxon>
        <taxon>Desulfuromonadales</taxon>
        <taxon>Trichloromonadaceae</taxon>
        <taxon>Trichloromonas</taxon>
    </lineage>
</organism>
<reference evidence="9 10" key="1">
    <citation type="submission" date="2019-07" db="EMBL/GenBank/DDBJ databases">
        <title>Insights of Desulfuromonas acetexigens electromicrobiology.</title>
        <authorList>
            <person name="Katuri K."/>
            <person name="Sapireddy V."/>
            <person name="Shaw D.R."/>
            <person name="Saikaly P."/>
        </authorList>
    </citation>
    <scope>NUCLEOTIDE SEQUENCE [LARGE SCALE GENOMIC DNA]</scope>
    <source>
        <strain evidence="9 10">2873</strain>
    </source>
</reference>
<dbReference type="InterPro" id="IPR001100">
    <property type="entry name" value="Pyr_nuc-diS_OxRdtase"/>
</dbReference>
<evidence type="ECO:0000256" key="6">
    <source>
        <dbReference type="PIRSR" id="PIRSR000350-4"/>
    </source>
</evidence>
<feature type="binding site" evidence="5">
    <location>
        <position position="302"/>
    </location>
    <ligand>
        <name>FAD</name>
        <dbReference type="ChEBI" id="CHEBI:57692"/>
    </ligand>
</feature>
<feature type="binding site" evidence="5">
    <location>
        <position position="260"/>
    </location>
    <ligand>
        <name>NAD(+)</name>
        <dbReference type="ChEBI" id="CHEBI:57540"/>
    </ligand>
</feature>
<dbReference type="InterPro" id="IPR036188">
    <property type="entry name" value="FAD/NAD-bd_sf"/>
</dbReference>
<sequence length="471" mass="50336">MEQNFDVIIVGAGSAGLAALREVRKRTDNFLLINDGPYGTTCARVGCMPSKALIEAANAFARRKDFPAFGISGGESLTVDIPAVLRRVRSLRDKFVGGVLKATEDLGERNLAGRARMIDAQTVEVDGRRFRAKRIVLAPGSRPVVPEAWRAFGDGILTTDNLFEQADLPGRMAVIGLGAIGVEMAQALARLGITVTAFDLSPRLAGLSDEEVNAPLVKLLEKEFAIHTGEGAELRRVEGGIEVTAGAAKVVVDRVLVAMGRRPNVDDLGLETLGIPLDKRGQPQVNPTTLQVADLPIFLAGDANGQAALLHEAADEGHIAGLNAVAESIHCFQRRTSLAVVFSDPEVAVVGKRWRELDSEAVVAGKVSFARHGRARTAEKNKGVLHIYADKKSGRLLGAEMCVPAAEHMVHLLALAIERGLKVGDLLRMPFYHPVYEEGLRSALRELAGQLPCAGESDLASCGAYTIEALD</sequence>
<keyword evidence="9" id="KW-0560">Oxidoreductase</keyword>
<comment type="similarity">
    <text evidence="1">Belongs to the class-I pyridine nucleotide-disulfide oxidoreductase family.</text>
</comment>
<dbReference type="InterPro" id="IPR023753">
    <property type="entry name" value="FAD/NAD-binding_dom"/>
</dbReference>
<feature type="domain" description="FAD/NAD(P)-binding" evidence="8">
    <location>
        <begin position="5"/>
        <end position="317"/>
    </location>
</feature>
<evidence type="ECO:0000256" key="1">
    <source>
        <dbReference type="ARBA" id="ARBA00007532"/>
    </source>
</evidence>
<evidence type="ECO:0000313" key="10">
    <source>
        <dbReference type="Proteomes" id="UP000317155"/>
    </source>
</evidence>
<dbReference type="EMBL" id="VJVV01000001">
    <property type="protein sequence ID" value="TRO83615.1"/>
    <property type="molecule type" value="Genomic_DNA"/>
</dbReference>
<dbReference type="PANTHER" id="PTHR43014">
    <property type="entry name" value="MERCURIC REDUCTASE"/>
    <property type="match status" value="1"/>
</dbReference>
<feature type="active site" description="Proton acceptor" evidence="4">
    <location>
        <position position="433"/>
    </location>
</feature>
<dbReference type="NCBIfam" id="NF004939">
    <property type="entry name" value="PRK06292.1-1"/>
    <property type="match status" value="1"/>
</dbReference>
<feature type="disulfide bond" description="Redox-active" evidence="6">
    <location>
        <begin position="42"/>
        <end position="47"/>
    </location>
</feature>
<feature type="binding site" evidence="5">
    <location>
        <begin position="176"/>
        <end position="183"/>
    </location>
    <ligand>
        <name>NAD(+)</name>
        <dbReference type="ChEBI" id="CHEBI:57540"/>
    </ligand>
</feature>
<dbReference type="SUPFAM" id="SSF51905">
    <property type="entry name" value="FAD/NAD(P)-binding domain"/>
    <property type="match status" value="2"/>
</dbReference>
<proteinExistence type="inferred from homology"/>
<dbReference type="InterPro" id="IPR004099">
    <property type="entry name" value="Pyr_nucl-diS_OxRdtase_dimer"/>
</dbReference>
<dbReference type="PRINTS" id="PR00411">
    <property type="entry name" value="PNDRDTASEI"/>
</dbReference>
<dbReference type="OrthoDB" id="9786429at2"/>
<dbReference type="GO" id="GO:0004148">
    <property type="term" value="F:dihydrolipoyl dehydrogenase (NADH) activity"/>
    <property type="evidence" value="ECO:0007669"/>
    <property type="project" value="UniProtKB-EC"/>
</dbReference>
<dbReference type="PROSITE" id="PS00065">
    <property type="entry name" value="D_2_HYDROXYACID_DH_1"/>
    <property type="match status" value="1"/>
</dbReference>